<dbReference type="EMBL" id="AP012319">
    <property type="protein sequence ID" value="BAL92031.1"/>
    <property type="molecule type" value="Genomic_DNA"/>
</dbReference>
<protein>
    <recommendedName>
        <fullName evidence="1">Transglutaminase-like domain-containing protein</fullName>
    </recommendedName>
</protein>
<dbReference type="PATRIC" id="fig|512565.3.peg.6810"/>
<organism evidence="2 3">
    <name type="scientific">Actinoplanes missouriensis (strain ATCC 14538 / DSM 43046 / CBS 188.64 / JCM 3121 / NBRC 102363 / NCIMB 12654 / NRRL B-3342 / UNCC 431)</name>
    <dbReference type="NCBI Taxonomy" id="512565"/>
    <lineage>
        <taxon>Bacteria</taxon>
        <taxon>Bacillati</taxon>
        <taxon>Actinomycetota</taxon>
        <taxon>Actinomycetes</taxon>
        <taxon>Micromonosporales</taxon>
        <taxon>Micromonosporaceae</taxon>
        <taxon>Actinoplanes</taxon>
    </lineage>
</organism>
<dbReference type="STRING" id="512565.AMIS_68110"/>
<accession>I0HG94</accession>
<dbReference type="SUPFAM" id="SSF54001">
    <property type="entry name" value="Cysteine proteinases"/>
    <property type="match status" value="1"/>
</dbReference>
<feature type="domain" description="Transglutaminase-like" evidence="1">
    <location>
        <begin position="83"/>
        <end position="138"/>
    </location>
</feature>
<dbReference type="AlphaFoldDB" id="I0HG94"/>
<evidence type="ECO:0000313" key="2">
    <source>
        <dbReference type="EMBL" id="BAL92031.1"/>
    </source>
</evidence>
<dbReference type="KEGG" id="ams:AMIS_68110"/>
<dbReference type="RefSeq" id="WP_014446916.1">
    <property type="nucleotide sequence ID" value="NC_017093.1"/>
</dbReference>
<evidence type="ECO:0000259" key="1">
    <source>
        <dbReference type="Pfam" id="PF01841"/>
    </source>
</evidence>
<dbReference type="Pfam" id="PF01841">
    <property type="entry name" value="Transglut_core"/>
    <property type="match status" value="1"/>
</dbReference>
<dbReference type="InterPro" id="IPR038765">
    <property type="entry name" value="Papain-like_cys_pep_sf"/>
</dbReference>
<evidence type="ECO:0000313" key="3">
    <source>
        <dbReference type="Proteomes" id="UP000007882"/>
    </source>
</evidence>
<gene>
    <name evidence="2" type="ordered locus">AMIS_68110</name>
</gene>
<keyword evidence="3" id="KW-1185">Reference proteome</keyword>
<dbReference type="Proteomes" id="UP000007882">
    <property type="component" value="Chromosome"/>
</dbReference>
<dbReference type="eggNOG" id="COG1305">
    <property type="taxonomic scope" value="Bacteria"/>
</dbReference>
<name>I0HG94_ACTM4</name>
<reference evidence="2 3" key="1">
    <citation type="submission" date="2012-02" db="EMBL/GenBank/DDBJ databases">
        <title>Complete genome sequence of Actinoplanes missouriensis 431 (= NBRC 102363).</title>
        <authorList>
            <person name="Ohnishi Y."/>
            <person name="Ishikawa J."/>
            <person name="Sekine M."/>
            <person name="Hosoyama A."/>
            <person name="Harada T."/>
            <person name="Narita H."/>
            <person name="Hata T."/>
            <person name="Konno Y."/>
            <person name="Tutikane K."/>
            <person name="Fujita N."/>
            <person name="Horinouchi S."/>
            <person name="Hayakawa M."/>
        </authorList>
    </citation>
    <scope>NUCLEOTIDE SEQUENCE [LARGE SCALE GENOMIC DNA]</scope>
    <source>
        <strain evidence="3">ATCC 14538 / DSM 43046 / CBS 188.64 / JCM 3121 / NBRC 102363 / NCIMB 12654 / NRRL B-3342 / UNCC 431</strain>
    </source>
</reference>
<dbReference type="HOGENOM" id="CLU_064712_1_0_11"/>
<sequence length="310" mass="33873">MDYTRQTRFSDPGRHRDRLTALPRDVAGIGAVARNVLVHYRASGLDFPPDRLAEIDNRWVERILDTVRFDGPLGTPCPAEQRVVGCCRDFTLFTVAALRAHGVPARSRVGFADYLEEGFHVDHVVTEWHDGSRWVATDTQLNPAAGYPVDVADVPLGPGGLRTAAQAWRAFRRGEDDPQTYGVGAGVPIRGPLMIRSYVLLELAHRMGDEVLLWDLWGDEAAFVESLGPAPLAESWAALPPSWPGDGPELIDEIADLLVAADGGSLVAERTLAERYASDPRLRPGDVVSCHSPRGVRYEVDLRSRAPAGA</sequence>
<proteinExistence type="predicted"/>
<dbReference type="InterPro" id="IPR002931">
    <property type="entry name" value="Transglutaminase-like"/>
</dbReference>
<dbReference type="OrthoDB" id="148799at2"/>
<dbReference type="Gene3D" id="3.10.620.30">
    <property type="match status" value="1"/>
</dbReference>